<dbReference type="RefSeq" id="WP_289165908.1">
    <property type="nucleotide sequence ID" value="NZ_JASZZN010000019.1"/>
</dbReference>
<dbReference type="Proteomes" id="UP001239462">
    <property type="component" value="Unassembled WGS sequence"/>
</dbReference>
<organism evidence="3 4">
    <name type="scientific">Roseiconus lacunae</name>
    <dbReference type="NCBI Taxonomy" id="2605694"/>
    <lineage>
        <taxon>Bacteria</taxon>
        <taxon>Pseudomonadati</taxon>
        <taxon>Planctomycetota</taxon>
        <taxon>Planctomycetia</taxon>
        <taxon>Pirellulales</taxon>
        <taxon>Pirellulaceae</taxon>
        <taxon>Roseiconus</taxon>
    </lineage>
</organism>
<reference evidence="3 4" key="1">
    <citation type="submission" date="2023-06" db="EMBL/GenBank/DDBJ databases">
        <title>Roseiconus lacunae JC819 isolated from Gulf of Mannar region, Tamil Nadu.</title>
        <authorList>
            <person name="Pk S."/>
            <person name="Ch S."/>
            <person name="Ch V.R."/>
        </authorList>
    </citation>
    <scope>NUCLEOTIDE SEQUENCE [LARGE SCALE GENOMIC DNA]</scope>
    <source>
        <strain evidence="3 4">JC819</strain>
    </source>
</reference>
<feature type="region of interest" description="Disordered" evidence="2">
    <location>
        <begin position="3806"/>
        <end position="3834"/>
    </location>
</feature>
<evidence type="ECO:0000313" key="3">
    <source>
        <dbReference type="EMBL" id="MDM4018208.1"/>
    </source>
</evidence>
<gene>
    <name evidence="3" type="ORF">QTN89_22350</name>
</gene>
<protein>
    <submittedName>
        <fullName evidence="3">Uncharacterized protein</fullName>
    </submittedName>
</protein>
<evidence type="ECO:0000256" key="1">
    <source>
        <dbReference type="SAM" id="Coils"/>
    </source>
</evidence>
<evidence type="ECO:0000256" key="2">
    <source>
        <dbReference type="SAM" id="MobiDB-lite"/>
    </source>
</evidence>
<proteinExistence type="predicted"/>
<feature type="compositionally biased region" description="Acidic residues" evidence="2">
    <location>
        <begin position="1936"/>
        <end position="1947"/>
    </location>
</feature>
<dbReference type="EMBL" id="JASZZN010000019">
    <property type="protein sequence ID" value="MDM4018208.1"/>
    <property type="molecule type" value="Genomic_DNA"/>
</dbReference>
<comment type="caution">
    <text evidence="3">The sequence shown here is derived from an EMBL/GenBank/DDBJ whole genome shotgun (WGS) entry which is preliminary data.</text>
</comment>
<keyword evidence="1" id="KW-0175">Coiled coil</keyword>
<feature type="region of interest" description="Disordered" evidence="2">
    <location>
        <begin position="1895"/>
        <end position="1956"/>
    </location>
</feature>
<sequence length="4462" mass="493713">MIEMRKIVRANVTLLALCLVLFGDLGRIESHQVSANGPTDKYAQSDSVSDPRALAAARDLIRDLSLIRFNTVVPGLDLDGGLRFAQQSHPNRDQVEEGIKNVWLEQEAGTFANMLASAGWLRVDKDSVTVANQARKWAQALPSADDPQKAWDEHWATLRGLAKLENGQAEELRVLMRNLYAKARRSQLGYAEADTNRADLMARVLDATLAMARARGRMEFELRKPPTETVKHDSVTARGFVEQGLSTLVGSEEFNRARHDFDRLSGELSKALNDALTQTELFWANPKQVESFNAAFLAWESVATAIEEDRANRLEMLLRDADARAKAGINDLDLPIAAALATWESAEETLRQTRKGAAYSSQETLKQYIRIANGEWADAYAFFEGLDPLRRRDLTKALAERIEAVASNKTPVADAKRFAQSVLGKAEWARGKITKRERNKLVVTVAQAIQTRYQSLPAEVIAKWKDLQDRTKQIEKQIQDAAQQQEDKTREASEEALSAAERLNMEELQNQADKIWEEAKEATSLAWQPVLQNLVVREWATGLAGKHQVVAGPITLATELTNPELVSENQQFRLEFGVTLGLVVDANPAEFDTQPMLGKLPLVYKKKIAISIPEISVDPANRNSIKDLANGLQATAKQQLNELITEVAKSDNWKYDPSTVQAFAEKFDVWGSRFGFLPEQFSLGEISSKASQFEMLLTYFEGDDELVLHLGVIDAPSADQRENHYRFMLQALLPGTRGDAARKANLAQTAQLSKTVARKLWRDNIDTLEQKLTGALASFAPNLDSSKAKDFLAQAVDTLNLRWEREGLVFSGSLNGKHISDQLDGFHTPFRGRIPIRTKGGQPSITIDLSRVSIDPRNVLSRFGKALKFVELQSAGDRRYAVMLVSDKRTVARLGELHFEKDGKVISPVEATEWSQAKFKANPIGISLTLPPGGDSQESVRFDGRVDDMDWNAKKISLSGDLGLPFELGSFQGVRVSIGSDGVNVAPGKEALQQLARQLATVGMLPYGMSVSSAKMVDGKIWLELAGGDDKTRKAIQPLLQPISRDSLTRAAKSLGEWALAKAADELSGELGSMKRLLQGKLDGLPDRGRLATDDESVVVEYEVRGKPKGAKGKLFVPPFLSDSPIAELDVQPEADGNPLQLTLTREATRELQALIESRARIPSHLDLGEKLRFRINADKLILKPDGGYFEICPPNGKPGIPISVQLVEGNDDNLNVQQIAVVRILLAVGPQGMRPPRFEGLKESVTGLVEEALKQQIREQLGEFAEVWEKNKNDLEAVVRQSIQSITPGIEIRGPMRALPDAVPGVDPSLLERLRETFDVPTGYEFDMVWQIASRSIEVKNVRFWLMGSAAGPDLSQVDTSDLRNTVGSMLESRLKLPGDAASIEIADVTPRRDGVDLRIAWQFRVDALDVVVRGEQRLELSLDRVGLGGDNPIDLIIDGVLTALVQRLGEKVASLSDIPVAGENLTMDPIGARRTDGGCVSVYGQAVIASDVLKAVGLKSLAVPIEVLIPIKPGSRPSAPKIKVNSDDVKKKFKDAVAKLSVDSILGELGGLEFLTGDPFSIEVKSVTPLFSDSDLPKGVRLALEAGITLAGAGYGCNLPDVLIDDRGVRLEGPKYLKFTNKSLAPFVPIVGSAGFQVSGFEVGKIPQERDGKRVELTQAVLICDAVIAQKTEDVLSFRGRFAITLEPDQLGVSGNAKLRLVSIAIASAGFEARFNEGLIEGYVSFGGPIRKFIRGDGEFKIDVPALKFDGSTEFYVFNIVSANAGFEIDIDDLFLQFGIDAHIPLTTVSLTFNSGERFSNPMLRGKTEVKVVKVTLSGMDLEQSLRQMRAGFTVLGFRLGITLPSVFSLNEDLLWRLIKNLLFPDLANLHKALLALLSGNVEINPFAGFGPGGDSFDGGGEDGGQDGSEHGDEGEGESRAKGSDQFKAPAALDDVEAEVETEEPAEGKQPAEVAHENAGTQVNHDGELINPAELDEPAFALSADEKQFTFVGNEAMAKKEGVPVENLELPIFARNASTYQVRTQSDNGVWKTWQYTVGGGVSRYDLPGLEEAQLPPDVDQPRKDGDRRYAWAAQLIPTTSSDAPWAIVVLRGENADHSRQGWIDASRIGLSADPLMDFKASEPSRHKVLQDLLEHAAMRLAYEPKRRWPRRAATDDEKGAGLLAKELVRIESKGGAFEYEALMIRFSFDREFRVFVRFRQRGSGAWQLGKWGMWDRADLAKEEELTHVRDALTMLMENAITPEPEFWVGARFEGDTAIPVHVDELRFSDDWSEKKEDPTPTPPPPPVPVPELVELRAHWKPVAESENLQLVLESNSGDTPQQIYHAKQWRENEEAFQPKDDDANKFWPVARIVHRSSSNSDLGQILTRKGDDVPEDERGDYLVAIRAVDAPVAVSEIDAVRVASFDNEAGENDLLNVAMHHAMVAYTGMLPGERGRVVTPVRLGLIPRTSDGLPTFAGVSTTGPIAYARLGVDSGDARALRFLLSTQTKANEDESEETTEARIRSFSITLHGESELLEQLEEDQALLEDLVLLAMHRNRGSLTLYPLPELDAEEGFVLLDFGSPEVWLKSDEGWSRARLGQVVTATGHQAMTSADFAKGTDLHDLAVSMLLQKVKDGGGQPIPTVQSSTPPEEDELSEAFMLVKRTDDNQRTTMLAMQREGDSNSFDIAARKSRRIQASGIENTPLYQKAMSDDEHIRSLFERFKEIRDQISQSDAELETFVATASKRFQIPTDDLRNALVLRVIDRHCNCVRHLDINARVAHVVHYWSALKRRRIRGPDLLEDLTRRGALPKGEKDELPPLTFRQTLSIPEASQRHQRIIAVRAAFEKSAEPFWSAWKQAKPDPERNEVPEMIQLKAAITAEEGGNIFSLAYTASDAEVRQSLGLGNPSDSKEIGSWTLQLTTPRAARLIEGWKMPDAYKDPAERTMINRCLLDYLRDNPSIRPFNRATVRDGGIVHLEGQDRSVLGGKKGYIELATPLASDPQHLPFLAMLLESSLERSGRLQLITSPPNPVYWVAGNLYVSDRSGKLKLSATYPALNDDDKRMIARFYKIGTDKLLGVAAVDSGLQLSSTTRGPANLIAYAQGSKQSLTAAVPTNGPVIRLRSDDLQLRDAFRSSTSGAAWSSLREVLQERSDPKVDDRLHDAVAYDAHGVPYVLLSHSLTTQHTSEAFRERLILLEPLAPFQVSESALAFLASVADRIEGDQPAQITGFDVGADANKKVDDETDDKENDDEKKDDAEADDETELKRNPDADETILCTTPDQPESHGLHHAVRGSPDSSPTNWAISKRLDQDGWTEVFIEHQFAIRRLALRSMETGGQLVQRGRPPSDTELELAYELLRHNPVRDKSEPPLAFLCLTGDNVSFALAGRPSEGLERAFTTADNRYSLFSTSPELGIGWVEGTVDDDASRVALTEALRLNHTEEDGAIWLKIWPKGLVLRSQIQSSVGTLLHVEAPGNARGAVACRAEAGQSLLSVLNQKLDDESGSALGSPEVKRPAYRVRPIDWDLTLSEDLDFCWFAGAAKNGLLIGRFLASEEDATDDVRSPRTLVAATGGSDLRFQTDESQLSLAPLPAALRNPLSQGAADATAQLLLLGNHLTGQEKPAEQVALFQPEPGDMTRSTWWIWRAGSPATALRADDTEEALVPTTLHIWLLSEVNDTWASWPEKLPTLSQTEKIASRLSAPLSSWHQDLANARLGTAFDMRLNLSHHNNRHRGWQDYLDDDQNSIVWAWGRSDQQLTWSDIHVGRTVRPRLQHLQIRPLSELNSPFPFEAAGLRGSPSLHRRIYQLVGNDDMIHEWIEDQPQSEDQPGRYRLTTQKRRQPNNSFAREDTAYVQTTDERHHVVWIRYASEEAHAAATKSAVWPLLQTDAATSSGDVSFRELHLIEDALLAIKVTPAMTPSRFNYDVIQRREDVWLRRCVLNRVKIPGEQVPRLDTDGVPVWQSDLTPDALTKHAAHLLATGLGLSHQDEGDIDLPEMELFVEYRPQDSNRDLNWILRGREAVAPPVNEPVQWQIWLPNRTTPLLLSLSFYQPPSLELSSDFTVQSSNLALRDFPELRGTDRDTAWSRVISTMERSGTSQGLMLVDDRQVHDSAKIEPGIEDESRDPTSEPLVGLFIGDVEDGASAPFGAIVPLSQECREYPFSFESPVDLRYAPHLVATRWWLLTSQQEGSHSEKLTLSVDPANSALIIMNHEDFPDRAVVIHETAKTDSGEPKLSIRILPSDIVRRGFLGEIIHFVAGADSFILGDQGEEFMLVCVADGELRRWVRPPDLPRGTVRNFGPIDEAAIEGLRDLAIRPGEIGRICRLTNADLPEELVGGLISQDPELAFRKSLMSLLRFDGEKRSQKQSVKILNRLFTERGWVATASTQHEQTGEIFVTAQWPPAKTISTINLGTHEEFRDALADFYQVNRNSPLKESKQKPDEWLERLLKGIEVSWPPPDTIRQLIRSLGNRVEAW</sequence>
<accession>A0ABT7PNX4</accession>
<feature type="coiled-coil region" evidence="1">
    <location>
        <begin position="464"/>
        <end position="525"/>
    </location>
</feature>
<evidence type="ECO:0000313" key="4">
    <source>
        <dbReference type="Proteomes" id="UP001239462"/>
    </source>
</evidence>
<feature type="region of interest" description="Disordered" evidence="2">
    <location>
        <begin position="3212"/>
        <end position="3286"/>
    </location>
</feature>
<keyword evidence="4" id="KW-1185">Reference proteome</keyword>
<name>A0ABT7PNX4_9BACT</name>
<feature type="compositionally biased region" description="Basic and acidic residues" evidence="2">
    <location>
        <begin position="1910"/>
        <end position="1927"/>
    </location>
</feature>